<evidence type="ECO:0000256" key="1">
    <source>
        <dbReference type="SAM" id="MobiDB-lite"/>
    </source>
</evidence>
<gene>
    <name evidence="2" type="ORF">O181_107031</name>
</gene>
<accession>A0A9Q3JS25</accession>
<evidence type="ECO:0000313" key="2">
    <source>
        <dbReference type="EMBL" id="MBW0567316.1"/>
    </source>
</evidence>
<feature type="compositionally biased region" description="Basic and acidic residues" evidence="1">
    <location>
        <begin position="34"/>
        <end position="55"/>
    </location>
</feature>
<proteinExistence type="predicted"/>
<keyword evidence="3" id="KW-1185">Reference proteome</keyword>
<protein>
    <submittedName>
        <fullName evidence="2">Uncharacterized protein</fullName>
    </submittedName>
</protein>
<name>A0A9Q3JS25_9BASI</name>
<dbReference type="AlphaFoldDB" id="A0A9Q3JS25"/>
<organism evidence="2 3">
    <name type="scientific">Austropuccinia psidii MF-1</name>
    <dbReference type="NCBI Taxonomy" id="1389203"/>
    <lineage>
        <taxon>Eukaryota</taxon>
        <taxon>Fungi</taxon>
        <taxon>Dikarya</taxon>
        <taxon>Basidiomycota</taxon>
        <taxon>Pucciniomycotina</taxon>
        <taxon>Pucciniomycetes</taxon>
        <taxon>Pucciniales</taxon>
        <taxon>Sphaerophragmiaceae</taxon>
        <taxon>Austropuccinia</taxon>
    </lineage>
</organism>
<evidence type="ECO:0000313" key="3">
    <source>
        <dbReference type="Proteomes" id="UP000765509"/>
    </source>
</evidence>
<dbReference type="EMBL" id="AVOT02080625">
    <property type="protein sequence ID" value="MBW0567316.1"/>
    <property type="molecule type" value="Genomic_DNA"/>
</dbReference>
<comment type="caution">
    <text evidence="2">The sequence shown here is derived from an EMBL/GenBank/DDBJ whole genome shotgun (WGS) entry which is preliminary data.</text>
</comment>
<dbReference type="OrthoDB" id="2506366at2759"/>
<dbReference type="Proteomes" id="UP000765509">
    <property type="component" value="Unassembled WGS sequence"/>
</dbReference>
<feature type="region of interest" description="Disordered" evidence="1">
    <location>
        <begin position="1"/>
        <end position="55"/>
    </location>
</feature>
<sequence>MDTPLKKKPNIPGAYIDDEHTTVENTIIPPKLKKPQEFKGEDKVSPEVKEKKDSGKKLELTQNTVKKKYIKQEHPEFQELMSRIIEKILDWKINHTLEQVLIRSPKVINQLENLTEEERNSINSLDTKEFKTKLISHH</sequence>
<reference evidence="2" key="1">
    <citation type="submission" date="2021-03" db="EMBL/GenBank/DDBJ databases">
        <title>Draft genome sequence of rust myrtle Austropuccinia psidii MF-1, a brazilian biotype.</title>
        <authorList>
            <person name="Quecine M.C."/>
            <person name="Pachon D.M.R."/>
            <person name="Bonatelli M.L."/>
            <person name="Correr F.H."/>
            <person name="Franceschini L.M."/>
            <person name="Leite T.F."/>
            <person name="Margarido G.R.A."/>
            <person name="Almeida C.A."/>
            <person name="Ferrarezi J.A."/>
            <person name="Labate C.A."/>
        </authorList>
    </citation>
    <scope>NUCLEOTIDE SEQUENCE</scope>
    <source>
        <strain evidence="2">MF-1</strain>
    </source>
</reference>